<gene>
    <name evidence="1" type="ORF">MtrunA17_Chr6g0472391</name>
</gene>
<evidence type="ECO:0000313" key="2">
    <source>
        <dbReference type="Proteomes" id="UP000265566"/>
    </source>
</evidence>
<name>A0A396HEJ7_MEDTR</name>
<comment type="caution">
    <text evidence="1">The sequence shown here is derived from an EMBL/GenBank/DDBJ whole genome shotgun (WGS) entry which is preliminary data.</text>
</comment>
<dbReference type="Gramene" id="rna36267">
    <property type="protein sequence ID" value="RHN51750.1"/>
    <property type="gene ID" value="gene36267"/>
</dbReference>
<accession>A0A396HEJ7</accession>
<proteinExistence type="predicted"/>
<dbReference type="EMBL" id="PSQE01000006">
    <property type="protein sequence ID" value="RHN51750.1"/>
    <property type="molecule type" value="Genomic_DNA"/>
</dbReference>
<protein>
    <submittedName>
        <fullName evidence="1">Uncharacterized protein</fullName>
    </submittedName>
</protein>
<evidence type="ECO:0000313" key="1">
    <source>
        <dbReference type="EMBL" id="RHN51750.1"/>
    </source>
</evidence>
<reference evidence="2" key="1">
    <citation type="journal article" date="2018" name="Nat. Plants">
        <title>Whole-genome landscape of Medicago truncatula symbiotic genes.</title>
        <authorList>
            <person name="Pecrix Y."/>
            <person name="Staton S.E."/>
            <person name="Sallet E."/>
            <person name="Lelandais-Briere C."/>
            <person name="Moreau S."/>
            <person name="Carrere S."/>
            <person name="Blein T."/>
            <person name="Jardinaud M.F."/>
            <person name="Latrasse D."/>
            <person name="Zouine M."/>
            <person name="Zahm M."/>
            <person name="Kreplak J."/>
            <person name="Mayjonade B."/>
            <person name="Satge C."/>
            <person name="Perez M."/>
            <person name="Cauet S."/>
            <person name="Marande W."/>
            <person name="Chantry-Darmon C."/>
            <person name="Lopez-Roques C."/>
            <person name="Bouchez O."/>
            <person name="Berard A."/>
            <person name="Debelle F."/>
            <person name="Munos S."/>
            <person name="Bendahmane A."/>
            <person name="Berges H."/>
            <person name="Niebel A."/>
            <person name="Buitink J."/>
            <person name="Frugier F."/>
            <person name="Benhamed M."/>
            <person name="Crespi M."/>
            <person name="Gouzy J."/>
            <person name="Gamas P."/>
        </authorList>
    </citation>
    <scope>NUCLEOTIDE SEQUENCE [LARGE SCALE GENOMIC DNA]</scope>
    <source>
        <strain evidence="2">cv. Jemalong A17</strain>
    </source>
</reference>
<organism evidence="1 2">
    <name type="scientific">Medicago truncatula</name>
    <name type="common">Barrel medic</name>
    <name type="synonym">Medicago tribuloides</name>
    <dbReference type="NCBI Taxonomy" id="3880"/>
    <lineage>
        <taxon>Eukaryota</taxon>
        <taxon>Viridiplantae</taxon>
        <taxon>Streptophyta</taxon>
        <taxon>Embryophyta</taxon>
        <taxon>Tracheophyta</taxon>
        <taxon>Spermatophyta</taxon>
        <taxon>Magnoliopsida</taxon>
        <taxon>eudicotyledons</taxon>
        <taxon>Gunneridae</taxon>
        <taxon>Pentapetalae</taxon>
        <taxon>rosids</taxon>
        <taxon>fabids</taxon>
        <taxon>Fabales</taxon>
        <taxon>Fabaceae</taxon>
        <taxon>Papilionoideae</taxon>
        <taxon>50 kb inversion clade</taxon>
        <taxon>NPAAA clade</taxon>
        <taxon>Hologalegina</taxon>
        <taxon>IRL clade</taxon>
        <taxon>Trifolieae</taxon>
        <taxon>Medicago</taxon>
    </lineage>
</organism>
<dbReference type="AlphaFoldDB" id="A0A396HEJ7"/>
<dbReference type="Proteomes" id="UP000265566">
    <property type="component" value="Chromosome 6"/>
</dbReference>
<sequence>MGVDKDVRGVFVESGDCAGEDRYWSEKGEGILVELTVVGWGRDWDVEVNADDGAAVLEETVGWWCCVRRSAR</sequence>